<evidence type="ECO:0000256" key="7">
    <source>
        <dbReference type="ARBA" id="ARBA00023136"/>
    </source>
</evidence>
<dbReference type="STRING" id="34691.A0A182XUL3"/>
<dbReference type="PANTHER" id="PTHR21137">
    <property type="entry name" value="ODORANT RECEPTOR"/>
    <property type="match status" value="1"/>
</dbReference>
<dbReference type="AlphaFoldDB" id="A0A182XUL3"/>
<evidence type="ECO:0000256" key="9">
    <source>
        <dbReference type="ARBA" id="ARBA00023224"/>
    </source>
</evidence>
<organism evidence="11 12">
    <name type="scientific">Anopheles quadriannulatus</name>
    <name type="common">Mosquito</name>
    <dbReference type="NCBI Taxonomy" id="34691"/>
    <lineage>
        <taxon>Eukaryota</taxon>
        <taxon>Metazoa</taxon>
        <taxon>Ecdysozoa</taxon>
        <taxon>Arthropoda</taxon>
        <taxon>Hexapoda</taxon>
        <taxon>Insecta</taxon>
        <taxon>Pterygota</taxon>
        <taxon>Neoptera</taxon>
        <taxon>Endopterygota</taxon>
        <taxon>Diptera</taxon>
        <taxon>Nematocera</taxon>
        <taxon>Culicoidea</taxon>
        <taxon>Culicidae</taxon>
        <taxon>Anophelinae</taxon>
        <taxon>Anopheles</taxon>
    </lineage>
</organism>
<dbReference type="GO" id="GO:0005886">
    <property type="term" value="C:plasma membrane"/>
    <property type="evidence" value="ECO:0007669"/>
    <property type="project" value="UniProtKB-SubCell"/>
</dbReference>
<proteinExistence type="predicted"/>
<feature type="transmembrane region" description="Helical" evidence="10">
    <location>
        <begin position="81"/>
        <end position="99"/>
    </location>
</feature>
<feature type="transmembrane region" description="Helical" evidence="10">
    <location>
        <begin position="209"/>
        <end position="233"/>
    </location>
</feature>
<feature type="transmembrane region" description="Helical" evidence="10">
    <location>
        <begin position="49"/>
        <end position="69"/>
    </location>
</feature>
<dbReference type="VEuPathDB" id="VectorBase:AQUA016004"/>
<evidence type="ECO:0000256" key="2">
    <source>
        <dbReference type="ARBA" id="ARBA00022475"/>
    </source>
</evidence>
<name>A0A182XUL3_ANOQN</name>
<dbReference type="GO" id="GO:0005549">
    <property type="term" value="F:odorant binding"/>
    <property type="evidence" value="ECO:0007669"/>
    <property type="project" value="InterPro"/>
</dbReference>
<feature type="transmembrane region" description="Helical" evidence="10">
    <location>
        <begin position="309"/>
        <end position="330"/>
    </location>
</feature>
<dbReference type="GO" id="GO:0007165">
    <property type="term" value="P:signal transduction"/>
    <property type="evidence" value="ECO:0007669"/>
    <property type="project" value="UniProtKB-KW"/>
</dbReference>
<evidence type="ECO:0000256" key="1">
    <source>
        <dbReference type="ARBA" id="ARBA00004651"/>
    </source>
</evidence>
<evidence type="ECO:0000256" key="4">
    <source>
        <dbReference type="ARBA" id="ARBA00022692"/>
    </source>
</evidence>
<keyword evidence="3" id="KW-0716">Sensory transduction</keyword>
<keyword evidence="4 10" id="KW-0812">Transmembrane</keyword>
<feature type="transmembrane region" description="Helical" evidence="10">
    <location>
        <begin position="143"/>
        <end position="167"/>
    </location>
</feature>
<keyword evidence="7 10" id="KW-0472">Membrane</keyword>
<dbReference type="PANTHER" id="PTHR21137:SF35">
    <property type="entry name" value="ODORANT RECEPTOR 19A-RELATED"/>
    <property type="match status" value="1"/>
</dbReference>
<evidence type="ECO:0000313" key="12">
    <source>
        <dbReference type="Proteomes" id="UP000076407"/>
    </source>
</evidence>
<keyword evidence="9" id="KW-0807">Transducer</keyword>
<protein>
    <recommendedName>
        <fullName evidence="13">Odorant receptor</fullName>
    </recommendedName>
</protein>
<feature type="transmembrane region" description="Helical" evidence="10">
    <location>
        <begin position="279"/>
        <end position="303"/>
    </location>
</feature>
<comment type="subcellular location">
    <subcellularLocation>
        <location evidence="1">Cell membrane</location>
        <topology evidence="1">Multi-pass membrane protein</topology>
    </subcellularLocation>
</comment>
<keyword evidence="12" id="KW-1185">Reference proteome</keyword>
<sequence>MFRRLTHPTSPKQQNHRDRACDDFTVMPHGLWLLEHSGLWGDPRRKRSFALMLLATVLLLIVPKIVLGTGSDSFDSIARSTAEFIFCYNNYLMMAIFAIRRQPFEQLIGTVQLLFDKQRMFQTTDSSRYVVYVNRQIMRYSRLYIIVQGVYFLIFNLLPAIVTYSAYFASSGDGEPVEFLLPVESRFFFLDIRHSIVHYTVFSLLACPAFLFTAYLTVVKGLVFIGIIVYNTLQYQLVSRGVRELKSLDPTTTQFRHRLTEIIDQHGAATRCTKLLDSVLNLMLLVQFTNTVLMCCLFLFYISKNFNSGAVNVLLLFLALTVENLCFSYFGNRLSTENTSVARAVYSTDWYNYPPCLQKQFQQMIRHAYIPRGITVGKFHFVDMASFGQLLKAIFSYYLILKELF</sequence>
<reference evidence="11" key="1">
    <citation type="submission" date="2020-05" db="UniProtKB">
        <authorList>
            <consortium name="EnsemblMetazoa"/>
        </authorList>
    </citation>
    <scope>IDENTIFICATION</scope>
    <source>
        <strain evidence="11">SANGQUA</strain>
    </source>
</reference>
<keyword evidence="5" id="KW-0552">Olfaction</keyword>
<evidence type="ECO:0000313" key="11">
    <source>
        <dbReference type="EnsemblMetazoa" id="AQUA016004-PA"/>
    </source>
</evidence>
<dbReference type="InterPro" id="IPR004117">
    <property type="entry name" value="7tm6_olfct_rcpt"/>
</dbReference>
<evidence type="ECO:0000256" key="8">
    <source>
        <dbReference type="ARBA" id="ARBA00023170"/>
    </source>
</evidence>
<keyword evidence="8" id="KW-0675">Receptor</keyword>
<dbReference type="EnsemblMetazoa" id="AQUA016004-RA">
    <property type="protein sequence ID" value="AQUA016004-PA"/>
    <property type="gene ID" value="AQUA016004"/>
</dbReference>
<accession>A0A182XUL3</accession>
<evidence type="ECO:0000256" key="6">
    <source>
        <dbReference type="ARBA" id="ARBA00022989"/>
    </source>
</evidence>
<keyword evidence="2" id="KW-1003">Cell membrane</keyword>
<keyword evidence="6 10" id="KW-1133">Transmembrane helix</keyword>
<dbReference type="GO" id="GO:0004984">
    <property type="term" value="F:olfactory receptor activity"/>
    <property type="evidence" value="ECO:0007669"/>
    <property type="project" value="InterPro"/>
</dbReference>
<dbReference type="Proteomes" id="UP000076407">
    <property type="component" value="Unassembled WGS sequence"/>
</dbReference>
<dbReference type="Pfam" id="PF02949">
    <property type="entry name" value="7tm_6"/>
    <property type="match status" value="1"/>
</dbReference>
<evidence type="ECO:0000256" key="5">
    <source>
        <dbReference type="ARBA" id="ARBA00022725"/>
    </source>
</evidence>
<evidence type="ECO:0008006" key="13">
    <source>
        <dbReference type="Google" id="ProtNLM"/>
    </source>
</evidence>
<evidence type="ECO:0000256" key="10">
    <source>
        <dbReference type="SAM" id="Phobius"/>
    </source>
</evidence>
<evidence type="ECO:0000256" key="3">
    <source>
        <dbReference type="ARBA" id="ARBA00022606"/>
    </source>
</evidence>